<dbReference type="InterPro" id="IPR007751">
    <property type="entry name" value="DUF676_lipase-like"/>
</dbReference>
<dbReference type="Gene3D" id="3.40.50.1820">
    <property type="entry name" value="alpha/beta hydrolase"/>
    <property type="match status" value="1"/>
</dbReference>
<dbReference type="RefSeq" id="WP_131582195.1">
    <property type="nucleotide sequence ID" value="NZ_SJZJ01000006.1"/>
</dbReference>
<organism evidence="2 3">
    <name type="scientific">Nocardioides jejuensis</name>
    <dbReference type="NCBI Taxonomy" id="2502782"/>
    <lineage>
        <taxon>Bacteria</taxon>
        <taxon>Bacillati</taxon>
        <taxon>Actinomycetota</taxon>
        <taxon>Actinomycetes</taxon>
        <taxon>Propionibacteriales</taxon>
        <taxon>Nocardioidaceae</taxon>
        <taxon>Nocardioides</taxon>
    </lineage>
</organism>
<name>A0A4R1CGL1_9ACTN</name>
<gene>
    <name evidence="2" type="ORF">EPD65_05685</name>
</gene>
<dbReference type="PANTHER" id="PTHR37946">
    <property type="entry name" value="SLL1969 PROTEIN"/>
    <property type="match status" value="1"/>
</dbReference>
<dbReference type="PANTHER" id="PTHR37946:SF1">
    <property type="entry name" value="SLL1969 PROTEIN"/>
    <property type="match status" value="1"/>
</dbReference>
<evidence type="ECO:0000313" key="3">
    <source>
        <dbReference type="Proteomes" id="UP000295453"/>
    </source>
</evidence>
<dbReference type="EMBL" id="SJZJ01000006">
    <property type="protein sequence ID" value="TCJ30071.1"/>
    <property type="molecule type" value="Genomic_DNA"/>
</dbReference>
<keyword evidence="3" id="KW-1185">Reference proteome</keyword>
<keyword evidence="2" id="KW-0378">Hydrolase</keyword>
<evidence type="ECO:0000259" key="1">
    <source>
        <dbReference type="Pfam" id="PF05057"/>
    </source>
</evidence>
<accession>A0A4R1CGL1</accession>
<comment type="caution">
    <text evidence="2">The sequence shown here is derived from an EMBL/GenBank/DDBJ whole genome shotgun (WGS) entry which is preliminary data.</text>
</comment>
<dbReference type="Pfam" id="PF05057">
    <property type="entry name" value="DUF676"/>
    <property type="match status" value="1"/>
</dbReference>
<evidence type="ECO:0000313" key="2">
    <source>
        <dbReference type="EMBL" id="TCJ30071.1"/>
    </source>
</evidence>
<proteinExistence type="predicted"/>
<dbReference type="OrthoDB" id="8871309at2"/>
<sequence length="403" mass="42971">MSALEPAPVSARVVAAPAAGGATLHGTGALAATYAEDLLLGTVRDTHLAISGRVWGIVNPLTLGAGKPSQLVHDAIANGIYRSLGQGLRGGARVLEVQDRKGRGRRTEELRFGRHVTSVVNGLIGDRLTEDGSSSAIRMAVRDGGHDVPLTPEGLRAAFPQATGQVVVFVHGLMEHDEHWDRRADELPSYGAALAATGDWSPVRLRVNSGLSIAENGVALAALLDELVAGWPVPVTRIALVGHSMGGLIIRRACVVDTGARDPWRELVTDVVTLGTPHLGAPLERLVHHGAWALGKLPEVRSIARILDTRSVGISDLRRGVRDEVARLPRARYHLVSATLGPTVFHPLSVAFGDLLVRHPSAMGRSGRVDLFPGASTLHLPNTDHFGLLNHPEVHRKLKEWLA</sequence>
<dbReference type="Proteomes" id="UP000295453">
    <property type="component" value="Unassembled WGS sequence"/>
</dbReference>
<dbReference type="SUPFAM" id="SSF53474">
    <property type="entry name" value="alpha/beta-Hydrolases"/>
    <property type="match status" value="1"/>
</dbReference>
<feature type="domain" description="DUF676" evidence="1">
    <location>
        <begin position="166"/>
        <end position="319"/>
    </location>
</feature>
<reference evidence="2 3" key="1">
    <citation type="submission" date="2019-03" db="EMBL/GenBank/DDBJ databases">
        <authorList>
            <person name="Kim M.K.M."/>
        </authorList>
    </citation>
    <scope>NUCLEOTIDE SEQUENCE [LARGE SCALE GENOMIC DNA]</scope>
    <source>
        <strain evidence="2 3">18JY15-6</strain>
    </source>
</reference>
<dbReference type="InterPro" id="IPR029058">
    <property type="entry name" value="AB_hydrolase_fold"/>
</dbReference>
<dbReference type="AlphaFoldDB" id="A0A4R1CGL1"/>
<protein>
    <submittedName>
        <fullName evidence="2">Alpha/beta hydrolase</fullName>
    </submittedName>
</protein>
<dbReference type="GO" id="GO:0016787">
    <property type="term" value="F:hydrolase activity"/>
    <property type="evidence" value="ECO:0007669"/>
    <property type="project" value="UniProtKB-KW"/>
</dbReference>